<organism evidence="2 3">
    <name type="scientific">Clostridium saccharobutylicum DSM 13864</name>
    <dbReference type="NCBI Taxonomy" id="1345695"/>
    <lineage>
        <taxon>Bacteria</taxon>
        <taxon>Bacillati</taxon>
        <taxon>Bacillota</taxon>
        <taxon>Clostridia</taxon>
        <taxon>Eubacteriales</taxon>
        <taxon>Clostridiaceae</taxon>
        <taxon>Clostridium</taxon>
    </lineage>
</organism>
<sequence>MSLIPMLMIIYFSHVLTNDFENKTYKTIFTGGITRVQVLISKYITLLAISILLCFIYKIFLCIAQVIEIGSFNLDLKSSIPIFILYATSIGSFAMLIMSVTLNFKFTFMITFVLFNDFVSNFINIIAKELKVGVIQRIVENVPFKLATNGFQMQSYSTNEIYAILVSSIIFFSVASFIIAKRDLR</sequence>
<dbReference type="EMBL" id="CP006721">
    <property type="protein sequence ID" value="AGX45386.1"/>
    <property type="molecule type" value="Genomic_DNA"/>
</dbReference>
<dbReference type="KEGG" id="csb:CLSA_c44490"/>
<reference evidence="2 3" key="1">
    <citation type="journal article" date="2013" name="Genome Announc.">
        <title>Complete Genome Sequence of the Solvent Producer Clostridium saccharobutylicum NCP262 (DSM 13864).</title>
        <authorList>
            <person name="Poehlein A."/>
            <person name="Hartwich K."/>
            <person name="Krabben P."/>
            <person name="Ehrenreich A."/>
            <person name="Liebl W."/>
            <person name="Durre P."/>
            <person name="Gottschalk G."/>
            <person name="Daniel R."/>
        </authorList>
    </citation>
    <scope>NUCLEOTIDE SEQUENCE [LARGE SCALE GENOMIC DNA]</scope>
    <source>
        <strain evidence="2">DSM 13864</strain>
    </source>
</reference>
<evidence type="ECO:0000313" key="2">
    <source>
        <dbReference type="EMBL" id="AGX45386.1"/>
    </source>
</evidence>
<keyword evidence="1" id="KW-1133">Transmembrane helix</keyword>
<feature type="transmembrane region" description="Helical" evidence="1">
    <location>
        <begin position="43"/>
        <end position="67"/>
    </location>
</feature>
<feature type="transmembrane region" description="Helical" evidence="1">
    <location>
        <begin position="79"/>
        <end position="99"/>
    </location>
</feature>
<dbReference type="PATRIC" id="fig|1345695.3.peg.4425"/>
<evidence type="ECO:0000313" key="3">
    <source>
        <dbReference type="Proteomes" id="UP000017118"/>
    </source>
</evidence>
<keyword evidence="3" id="KW-1185">Reference proteome</keyword>
<dbReference type="AlphaFoldDB" id="U5N0F9"/>
<accession>U5N0F9</accession>
<keyword evidence="1" id="KW-0472">Membrane</keyword>
<name>U5N0F9_CLOSA</name>
<feature type="transmembrane region" description="Helical" evidence="1">
    <location>
        <begin position="161"/>
        <end position="180"/>
    </location>
</feature>
<protein>
    <submittedName>
        <fullName evidence="2">ABC-2 family transporter protein</fullName>
    </submittedName>
</protein>
<dbReference type="Proteomes" id="UP000017118">
    <property type="component" value="Chromosome"/>
</dbReference>
<gene>
    <name evidence="2" type="ORF">CLSA_c44490</name>
</gene>
<keyword evidence="1" id="KW-0812">Transmembrane</keyword>
<dbReference type="HOGENOM" id="CLU_1458919_0_0_9"/>
<proteinExistence type="predicted"/>
<evidence type="ECO:0000256" key="1">
    <source>
        <dbReference type="SAM" id="Phobius"/>
    </source>
</evidence>